<dbReference type="PROSITE" id="PS50850">
    <property type="entry name" value="MFS"/>
    <property type="match status" value="1"/>
</dbReference>
<dbReference type="InterPro" id="IPR011701">
    <property type="entry name" value="MFS"/>
</dbReference>
<feature type="transmembrane region" description="Helical" evidence="8">
    <location>
        <begin position="381"/>
        <end position="400"/>
    </location>
</feature>
<feature type="transmembrane region" description="Helical" evidence="8">
    <location>
        <begin position="316"/>
        <end position="338"/>
    </location>
</feature>
<feature type="transmembrane region" description="Helical" evidence="8">
    <location>
        <begin position="64"/>
        <end position="87"/>
    </location>
</feature>
<name>A0A849C5I5_9NOCA</name>
<feature type="transmembrane region" description="Helical" evidence="8">
    <location>
        <begin position="215"/>
        <end position="237"/>
    </location>
</feature>
<dbReference type="InterPro" id="IPR020846">
    <property type="entry name" value="MFS_dom"/>
</dbReference>
<dbReference type="CDD" id="cd17321">
    <property type="entry name" value="MFS_MMR_MDR_like"/>
    <property type="match status" value="1"/>
</dbReference>
<dbReference type="RefSeq" id="WP_170264305.1">
    <property type="nucleotide sequence ID" value="NZ_JABELX010000012.1"/>
</dbReference>
<dbReference type="Pfam" id="PF07690">
    <property type="entry name" value="MFS_1"/>
    <property type="match status" value="1"/>
</dbReference>
<keyword evidence="11" id="KW-1185">Reference proteome</keyword>
<evidence type="ECO:0000256" key="1">
    <source>
        <dbReference type="ARBA" id="ARBA00004651"/>
    </source>
</evidence>
<dbReference type="SUPFAM" id="SSF103473">
    <property type="entry name" value="MFS general substrate transporter"/>
    <property type="match status" value="1"/>
</dbReference>
<keyword evidence="3" id="KW-1003">Cell membrane</keyword>
<keyword evidence="6 8" id="KW-0472">Membrane</keyword>
<evidence type="ECO:0000256" key="8">
    <source>
        <dbReference type="SAM" id="Phobius"/>
    </source>
</evidence>
<evidence type="ECO:0000256" key="6">
    <source>
        <dbReference type="ARBA" id="ARBA00023136"/>
    </source>
</evidence>
<gene>
    <name evidence="10" type="ORF">HLB23_29720</name>
</gene>
<dbReference type="Gene3D" id="1.20.1720.10">
    <property type="entry name" value="Multidrug resistance protein D"/>
    <property type="match status" value="1"/>
</dbReference>
<reference evidence="10 11" key="1">
    <citation type="submission" date="2020-05" db="EMBL/GenBank/DDBJ databases">
        <title>MicrobeNet Type strains.</title>
        <authorList>
            <person name="Nicholson A.C."/>
        </authorList>
    </citation>
    <scope>NUCLEOTIDE SEQUENCE [LARGE SCALE GENOMIC DNA]</scope>
    <source>
        <strain evidence="10 11">JCM 3224</strain>
    </source>
</reference>
<dbReference type="GO" id="GO:0022857">
    <property type="term" value="F:transmembrane transporter activity"/>
    <property type="evidence" value="ECO:0007669"/>
    <property type="project" value="InterPro"/>
</dbReference>
<feature type="transmembrane region" description="Helical" evidence="8">
    <location>
        <begin position="249"/>
        <end position="268"/>
    </location>
</feature>
<evidence type="ECO:0000256" key="3">
    <source>
        <dbReference type="ARBA" id="ARBA00022475"/>
    </source>
</evidence>
<feature type="transmembrane region" description="Helical" evidence="8">
    <location>
        <begin position="350"/>
        <end position="374"/>
    </location>
</feature>
<dbReference type="PANTHER" id="PTHR42718:SF47">
    <property type="entry name" value="METHYL VIOLOGEN RESISTANCE PROTEIN SMVA"/>
    <property type="match status" value="1"/>
</dbReference>
<evidence type="ECO:0000256" key="2">
    <source>
        <dbReference type="ARBA" id="ARBA00022448"/>
    </source>
</evidence>
<evidence type="ECO:0000313" key="10">
    <source>
        <dbReference type="EMBL" id="NNH73983.1"/>
    </source>
</evidence>
<feature type="transmembrane region" description="Helical" evidence="8">
    <location>
        <begin position="99"/>
        <end position="117"/>
    </location>
</feature>
<keyword evidence="5 8" id="KW-1133">Transmembrane helix</keyword>
<proteinExistence type="predicted"/>
<feature type="compositionally biased region" description="Basic and acidic residues" evidence="7">
    <location>
        <begin position="15"/>
        <end position="26"/>
    </location>
</feature>
<sequence>MTPHANARSGTGPEVKPDETATRRNVDTQPATQVAGSVAVGTPDPGIDNAPAPARATARTWGGLAVLALALLLVSVDATVLDLAIPAISADLAPTTPQLLWIIDVYSFVLAGLLITMGTLGDRIGRRRLLLIGAAGFGIASAFAAWAINPEMLIAARVLQGVAGATLMPATLGLIRSMFADPKQRTLAISVWGAMAGSGAAFGPLLGGWLLEHYWWGSVFLVNLPVMALLVVLGPFLVPESRDPNPGRFDLRSAGLSMLALIPIVYAVKQVAAHGVSAQALVAAIIGVVAGVAFMRRQRRLTSPLLDLELFRIPPFRAAALTNLLSIFALAGVLFFGSQYLQLVLGKAPLAAGLLLIPGTLGSIVGSLGAAWLVRYFRSEIVLCAALVLSAAGAMLFWLLRADPSASVSPFVLGFLLIGLGVGVALTVSADMIISSAPAERAGNAAAISETALEGGIALGVAVLGSVVMAAFRRGLDLSTVPAAHNDAARESLGGAVETAHALPESAGAALLDSARSAFVSGVHLAAVATTVILLMAAVMAYRAAGYRRPER</sequence>
<dbReference type="InterPro" id="IPR036259">
    <property type="entry name" value="MFS_trans_sf"/>
</dbReference>
<feature type="transmembrane region" description="Helical" evidence="8">
    <location>
        <begin position="187"/>
        <end position="209"/>
    </location>
</feature>
<comment type="caution">
    <text evidence="10">The sequence shown here is derived from an EMBL/GenBank/DDBJ whole genome shotgun (WGS) entry which is preliminary data.</text>
</comment>
<dbReference type="PANTHER" id="PTHR42718">
    <property type="entry name" value="MAJOR FACILITATOR SUPERFAMILY MULTIDRUG TRANSPORTER MFSC"/>
    <property type="match status" value="1"/>
</dbReference>
<dbReference type="GO" id="GO:0005886">
    <property type="term" value="C:plasma membrane"/>
    <property type="evidence" value="ECO:0007669"/>
    <property type="project" value="UniProtKB-SubCell"/>
</dbReference>
<feature type="transmembrane region" description="Helical" evidence="8">
    <location>
        <begin position="154"/>
        <end position="175"/>
    </location>
</feature>
<dbReference type="Gene3D" id="1.20.1250.20">
    <property type="entry name" value="MFS general substrate transporter like domains"/>
    <property type="match status" value="1"/>
</dbReference>
<feature type="transmembrane region" description="Helical" evidence="8">
    <location>
        <begin position="412"/>
        <end position="434"/>
    </location>
</feature>
<feature type="transmembrane region" description="Helical" evidence="8">
    <location>
        <begin position="129"/>
        <end position="148"/>
    </location>
</feature>
<protein>
    <submittedName>
        <fullName evidence="10">MFS transporter</fullName>
    </submittedName>
</protein>
<evidence type="ECO:0000259" key="9">
    <source>
        <dbReference type="PROSITE" id="PS50850"/>
    </source>
</evidence>
<feature type="domain" description="Major facilitator superfamily (MFS) profile" evidence="9">
    <location>
        <begin position="63"/>
        <end position="541"/>
    </location>
</feature>
<feature type="region of interest" description="Disordered" evidence="7">
    <location>
        <begin position="1"/>
        <end position="51"/>
    </location>
</feature>
<comment type="subcellular location">
    <subcellularLocation>
        <location evidence="1">Cell membrane</location>
        <topology evidence="1">Multi-pass membrane protein</topology>
    </subcellularLocation>
</comment>
<feature type="transmembrane region" description="Helical" evidence="8">
    <location>
        <begin position="274"/>
        <end position="295"/>
    </location>
</feature>
<feature type="transmembrane region" description="Helical" evidence="8">
    <location>
        <begin position="455"/>
        <end position="472"/>
    </location>
</feature>
<dbReference type="Proteomes" id="UP000586827">
    <property type="component" value="Unassembled WGS sequence"/>
</dbReference>
<dbReference type="EMBL" id="JABELX010000012">
    <property type="protein sequence ID" value="NNH73983.1"/>
    <property type="molecule type" value="Genomic_DNA"/>
</dbReference>
<evidence type="ECO:0000256" key="4">
    <source>
        <dbReference type="ARBA" id="ARBA00022692"/>
    </source>
</evidence>
<keyword evidence="4 8" id="KW-0812">Transmembrane</keyword>
<accession>A0A849C5I5</accession>
<organism evidence="10 11">
    <name type="scientific">Nocardia uniformis</name>
    <dbReference type="NCBI Taxonomy" id="53432"/>
    <lineage>
        <taxon>Bacteria</taxon>
        <taxon>Bacillati</taxon>
        <taxon>Actinomycetota</taxon>
        <taxon>Actinomycetes</taxon>
        <taxon>Mycobacteriales</taxon>
        <taxon>Nocardiaceae</taxon>
        <taxon>Nocardia</taxon>
    </lineage>
</organism>
<feature type="transmembrane region" description="Helical" evidence="8">
    <location>
        <begin position="518"/>
        <end position="542"/>
    </location>
</feature>
<keyword evidence="2" id="KW-0813">Transport</keyword>
<evidence type="ECO:0000256" key="5">
    <source>
        <dbReference type="ARBA" id="ARBA00022989"/>
    </source>
</evidence>
<evidence type="ECO:0000256" key="7">
    <source>
        <dbReference type="SAM" id="MobiDB-lite"/>
    </source>
</evidence>
<evidence type="ECO:0000313" key="11">
    <source>
        <dbReference type="Proteomes" id="UP000586827"/>
    </source>
</evidence>
<dbReference type="AlphaFoldDB" id="A0A849C5I5"/>